<evidence type="ECO:0000256" key="2">
    <source>
        <dbReference type="ARBA" id="ARBA00022723"/>
    </source>
</evidence>
<reference evidence="6 7" key="1">
    <citation type="submission" date="2020-08" db="EMBL/GenBank/DDBJ databases">
        <title>Genome sequence of Rhizobiales bacterium strain IZ6.</title>
        <authorList>
            <person name="Nakai R."/>
            <person name="Naganuma T."/>
        </authorList>
    </citation>
    <scope>NUCLEOTIDE SEQUENCE [LARGE SCALE GENOMIC DNA]</scope>
    <source>
        <strain evidence="6 7">IZ6</strain>
    </source>
</reference>
<evidence type="ECO:0000313" key="7">
    <source>
        <dbReference type="Proteomes" id="UP000515317"/>
    </source>
</evidence>
<protein>
    <recommendedName>
        <fullName evidence="5">CENP-V/GFA domain-containing protein</fullName>
    </recommendedName>
</protein>
<accession>A0A6S6QRY2</accession>
<evidence type="ECO:0000256" key="3">
    <source>
        <dbReference type="ARBA" id="ARBA00022833"/>
    </source>
</evidence>
<dbReference type="AlphaFoldDB" id="A0A6S6QRY2"/>
<dbReference type="PANTHER" id="PTHR33337">
    <property type="entry name" value="GFA DOMAIN-CONTAINING PROTEIN"/>
    <property type="match status" value="1"/>
</dbReference>
<organism evidence="6 7">
    <name type="scientific">Terrihabitans soli</name>
    <dbReference type="NCBI Taxonomy" id="708113"/>
    <lineage>
        <taxon>Bacteria</taxon>
        <taxon>Pseudomonadati</taxon>
        <taxon>Pseudomonadota</taxon>
        <taxon>Alphaproteobacteria</taxon>
        <taxon>Hyphomicrobiales</taxon>
        <taxon>Terrihabitans</taxon>
    </lineage>
</organism>
<dbReference type="InterPro" id="IPR011057">
    <property type="entry name" value="Mss4-like_sf"/>
</dbReference>
<dbReference type="SUPFAM" id="SSF51316">
    <property type="entry name" value="Mss4-like"/>
    <property type="match status" value="1"/>
</dbReference>
<keyword evidence="4" id="KW-0456">Lyase</keyword>
<dbReference type="PANTHER" id="PTHR33337:SF40">
    <property type="entry name" value="CENP-V_GFA DOMAIN-CONTAINING PROTEIN-RELATED"/>
    <property type="match status" value="1"/>
</dbReference>
<dbReference type="KEGG" id="tso:IZ6_14320"/>
<keyword evidence="3" id="KW-0862">Zinc</keyword>
<dbReference type="GO" id="GO:0046872">
    <property type="term" value="F:metal ion binding"/>
    <property type="evidence" value="ECO:0007669"/>
    <property type="project" value="UniProtKB-KW"/>
</dbReference>
<dbReference type="InterPro" id="IPR006913">
    <property type="entry name" value="CENP-V/GFA"/>
</dbReference>
<dbReference type="EMBL" id="AP023361">
    <property type="protein sequence ID" value="BCJ90697.1"/>
    <property type="molecule type" value="Genomic_DNA"/>
</dbReference>
<proteinExistence type="inferred from homology"/>
<sequence>MTRTGGCLCGAMRYRVEGEPRETVHCHCSMCQKASGAPFITWATFPKNAFTYLPMSKEPAGYRSSKYAVREFCRGCGSQLVFRSDWDSTIDITVTTLDEPDSVKPQANTWVTTRRAFVHGFDASLTDMEGEFPANND</sequence>
<dbReference type="RefSeq" id="WP_222877313.1">
    <property type="nucleotide sequence ID" value="NZ_AP023361.1"/>
</dbReference>
<keyword evidence="2" id="KW-0479">Metal-binding</keyword>
<evidence type="ECO:0000259" key="5">
    <source>
        <dbReference type="PROSITE" id="PS51891"/>
    </source>
</evidence>
<dbReference type="GO" id="GO:0016846">
    <property type="term" value="F:carbon-sulfur lyase activity"/>
    <property type="evidence" value="ECO:0007669"/>
    <property type="project" value="InterPro"/>
</dbReference>
<evidence type="ECO:0000256" key="4">
    <source>
        <dbReference type="ARBA" id="ARBA00023239"/>
    </source>
</evidence>
<gene>
    <name evidence="6" type="ORF">IZ6_14320</name>
</gene>
<evidence type="ECO:0000256" key="1">
    <source>
        <dbReference type="ARBA" id="ARBA00005495"/>
    </source>
</evidence>
<evidence type="ECO:0000313" key="6">
    <source>
        <dbReference type="EMBL" id="BCJ90697.1"/>
    </source>
</evidence>
<dbReference type="PROSITE" id="PS51891">
    <property type="entry name" value="CENP_V_GFA"/>
    <property type="match status" value="1"/>
</dbReference>
<name>A0A6S6QRY2_9HYPH</name>
<dbReference type="Gene3D" id="3.90.1590.10">
    <property type="entry name" value="glutathione-dependent formaldehyde- activating enzyme (gfa)"/>
    <property type="match status" value="1"/>
</dbReference>
<dbReference type="Pfam" id="PF04828">
    <property type="entry name" value="GFA"/>
    <property type="match status" value="1"/>
</dbReference>
<comment type="similarity">
    <text evidence="1">Belongs to the Gfa family.</text>
</comment>
<feature type="domain" description="CENP-V/GFA" evidence="5">
    <location>
        <begin position="3"/>
        <end position="122"/>
    </location>
</feature>
<keyword evidence="7" id="KW-1185">Reference proteome</keyword>
<dbReference type="Proteomes" id="UP000515317">
    <property type="component" value="Chromosome"/>
</dbReference>